<dbReference type="GO" id="GO:0008198">
    <property type="term" value="F:ferrous iron binding"/>
    <property type="evidence" value="ECO:0007669"/>
    <property type="project" value="TreeGrafter"/>
</dbReference>
<dbReference type="Pfam" id="PF05995">
    <property type="entry name" value="CDO_I"/>
    <property type="match status" value="1"/>
</dbReference>
<dbReference type="Proteomes" id="UP001174934">
    <property type="component" value="Unassembled WGS sequence"/>
</dbReference>
<evidence type="ECO:0000256" key="11">
    <source>
        <dbReference type="PIRSR" id="PIRSR610300-51"/>
    </source>
</evidence>
<comment type="similarity">
    <text evidence="2 12">Belongs to the cysteine dioxygenase family.</text>
</comment>
<protein>
    <recommendedName>
        <fullName evidence="9 12">Cysteine dioxygenase</fullName>
        <ecNumber evidence="3 12">1.13.11.20</ecNumber>
    </recommendedName>
</protein>
<evidence type="ECO:0000256" key="5">
    <source>
        <dbReference type="ARBA" id="ARBA00022784"/>
    </source>
</evidence>
<feature type="binding site" evidence="11">
    <location>
        <position position="87"/>
    </location>
    <ligand>
        <name>Fe cation</name>
        <dbReference type="ChEBI" id="CHEBI:24875"/>
        <note>catalytic</note>
    </ligand>
</feature>
<evidence type="ECO:0000256" key="9">
    <source>
        <dbReference type="ARBA" id="ARBA00070673"/>
    </source>
</evidence>
<dbReference type="InterPro" id="IPR011051">
    <property type="entry name" value="RmlC_Cupin_sf"/>
</dbReference>
<comment type="catalytic activity">
    <reaction evidence="1 12">
        <text>L-cysteine + O2 = 3-sulfino-L-alanine + H(+)</text>
        <dbReference type="Rhea" id="RHEA:20441"/>
        <dbReference type="ChEBI" id="CHEBI:15378"/>
        <dbReference type="ChEBI" id="CHEBI:15379"/>
        <dbReference type="ChEBI" id="CHEBI:35235"/>
        <dbReference type="ChEBI" id="CHEBI:61085"/>
        <dbReference type="EC" id="1.13.11.20"/>
    </reaction>
</comment>
<evidence type="ECO:0000256" key="8">
    <source>
        <dbReference type="ARBA" id="ARBA00023004"/>
    </source>
</evidence>
<evidence type="ECO:0000313" key="14">
    <source>
        <dbReference type="Proteomes" id="UP001174934"/>
    </source>
</evidence>
<comment type="cofactor">
    <cofactor evidence="12">
        <name>Fe cation</name>
        <dbReference type="ChEBI" id="CHEBI:24875"/>
    </cofactor>
    <text evidence="12">Binds 1 Fe cation per subunit.</text>
</comment>
<evidence type="ECO:0000256" key="12">
    <source>
        <dbReference type="RuleBase" id="RU366010"/>
    </source>
</evidence>
<dbReference type="SUPFAM" id="SSF51182">
    <property type="entry name" value="RmlC-like cupins"/>
    <property type="match status" value="1"/>
</dbReference>
<feature type="binding site" evidence="11">
    <location>
        <position position="89"/>
    </location>
    <ligand>
        <name>Fe cation</name>
        <dbReference type="ChEBI" id="CHEBI:24875"/>
        <note>catalytic</note>
    </ligand>
</feature>
<evidence type="ECO:0000256" key="3">
    <source>
        <dbReference type="ARBA" id="ARBA00013133"/>
    </source>
</evidence>
<feature type="binding site" evidence="11">
    <location>
        <position position="144"/>
    </location>
    <ligand>
        <name>Fe cation</name>
        <dbReference type="ChEBI" id="CHEBI:24875"/>
        <note>catalytic</note>
    </ligand>
</feature>
<dbReference type="EC" id="1.13.11.20" evidence="3 12"/>
<accession>A0AA39X9A9</accession>
<dbReference type="GO" id="GO:0019448">
    <property type="term" value="P:L-cysteine catabolic process"/>
    <property type="evidence" value="ECO:0007669"/>
    <property type="project" value="TreeGrafter"/>
</dbReference>
<dbReference type="Gene3D" id="2.60.120.10">
    <property type="entry name" value="Jelly Rolls"/>
    <property type="match status" value="1"/>
</dbReference>
<dbReference type="PANTHER" id="PTHR12918:SF1">
    <property type="entry name" value="CYSTEINE DIOXYGENASE TYPE 1"/>
    <property type="match status" value="1"/>
</dbReference>
<dbReference type="EMBL" id="JAULSR010000002">
    <property type="protein sequence ID" value="KAK0629694.1"/>
    <property type="molecule type" value="Genomic_DNA"/>
</dbReference>
<evidence type="ECO:0000256" key="10">
    <source>
        <dbReference type="PIRSR" id="PIRSR610300-50"/>
    </source>
</evidence>
<evidence type="ECO:0000256" key="6">
    <source>
        <dbReference type="ARBA" id="ARBA00022964"/>
    </source>
</evidence>
<dbReference type="AlphaFoldDB" id="A0AA39X9A9"/>
<dbReference type="PANTHER" id="PTHR12918">
    <property type="entry name" value="CYSTEINE DIOXYGENASE"/>
    <property type="match status" value="1"/>
</dbReference>
<keyword evidence="6 12" id="KW-0223">Dioxygenase</keyword>
<keyword evidence="7 12" id="KW-0560">Oxidoreductase</keyword>
<sequence>MSENNFDDLVVALKEALGPSSGLTSGDVDVEHLTQLMQEYASDEREWSGFAMGDESRGYTRNLVDEGNGKSNLLVLVWSPGKGSPIHDHGNAHCLMKILRGNLTETRYAFPDSDNKEEKPMRVISEKIHKQNEVAYMADELGVHRVWNQGSDFAVSLHLYTPPNVAKGGCHIFNPDTGKKSHIKNCGHYSAYGVKL</sequence>
<comment type="caution">
    <text evidence="13">The sequence shown here is derived from an EMBL/GenBank/DDBJ whole genome shotgun (WGS) entry which is preliminary data.</text>
</comment>
<dbReference type="FunFam" id="2.60.120.10:FF:000189">
    <property type="entry name" value="Cysteine dioxygenase"/>
    <property type="match status" value="1"/>
</dbReference>
<proteinExistence type="inferred from homology"/>
<dbReference type="CDD" id="cd10548">
    <property type="entry name" value="cupin_CDO"/>
    <property type="match status" value="1"/>
</dbReference>
<evidence type="ECO:0000256" key="7">
    <source>
        <dbReference type="ARBA" id="ARBA00023002"/>
    </source>
</evidence>
<keyword evidence="14" id="KW-1185">Reference proteome</keyword>
<evidence type="ECO:0000256" key="4">
    <source>
        <dbReference type="ARBA" id="ARBA00022723"/>
    </source>
</evidence>
<evidence type="ECO:0000256" key="2">
    <source>
        <dbReference type="ARBA" id="ARBA00006622"/>
    </source>
</evidence>
<reference evidence="13" key="1">
    <citation type="submission" date="2023-06" db="EMBL/GenBank/DDBJ databases">
        <title>Genome-scale phylogeny and comparative genomics of the fungal order Sordariales.</title>
        <authorList>
            <consortium name="Lawrence Berkeley National Laboratory"/>
            <person name="Hensen N."/>
            <person name="Bonometti L."/>
            <person name="Westerberg I."/>
            <person name="Brannstrom I.O."/>
            <person name="Guillou S."/>
            <person name="Cros-Aarteil S."/>
            <person name="Calhoun S."/>
            <person name="Haridas S."/>
            <person name="Kuo A."/>
            <person name="Mondo S."/>
            <person name="Pangilinan J."/>
            <person name="Riley R."/>
            <person name="LaButti K."/>
            <person name="Andreopoulos B."/>
            <person name="Lipzen A."/>
            <person name="Chen C."/>
            <person name="Yanf M."/>
            <person name="Daum C."/>
            <person name="Ng V."/>
            <person name="Clum A."/>
            <person name="Steindorff A."/>
            <person name="Ohm R."/>
            <person name="Martin F."/>
            <person name="Silar P."/>
            <person name="Natvig D."/>
            <person name="Lalanne C."/>
            <person name="Gautier V."/>
            <person name="Ament-velasquez S.L."/>
            <person name="Kruys A."/>
            <person name="Hutchinson M.I."/>
            <person name="Powell A.J."/>
            <person name="Barry K."/>
            <person name="Miller A.N."/>
            <person name="Grigoriev I.V."/>
            <person name="Debuchy R."/>
            <person name="Gladieux P."/>
            <person name="Thoren M.H."/>
            <person name="Johannesson H."/>
        </authorList>
    </citation>
    <scope>NUCLEOTIDE SEQUENCE</scope>
    <source>
        <strain evidence="13">SMH3391-2</strain>
    </source>
</reference>
<evidence type="ECO:0000256" key="1">
    <source>
        <dbReference type="ARBA" id="ARBA00000629"/>
    </source>
</evidence>
<keyword evidence="8 11" id="KW-0408">Iron</keyword>
<name>A0AA39X9A9_9PEZI</name>
<dbReference type="InterPro" id="IPR010300">
    <property type="entry name" value="CDO_1"/>
</dbReference>
<dbReference type="InterPro" id="IPR014710">
    <property type="entry name" value="RmlC-like_jellyroll"/>
</dbReference>
<keyword evidence="4 11" id="KW-0479">Metal-binding</keyword>
<dbReference type="GO" id="GO:0017172">
    <property type="term" value="F:cysteine dioxygenase activity"/>
    <property type="evidence" value="ECO:0007669"/>
    <property type="project" value="UniProtKB-UniRule"/>
</dbReference>
<keyword evidence="5 10" id="KW-0883">Thioether bond</keyword>
<evidence type="ECO:0000313" key="13">
    <source>
        <dbReference type="EMBL" id="KAK0629694.1"/>
    </source>
</evidence>
<feature type="cross-link" description="3'-(S-cysteinyl)-tyrosine (Cys-Tyr)" evidence="10">
    <location>
        <begin position="94"/>
        <end position="160"/>
    </location>
</feature>
<organism evidence="13 14">
    <name type="scientific">Bombardia bombarda</name>
    <dbReference type="NCBI Taxonomy" id="252184"/>
    <lineage>
        <taxon>Eukaryota</taxon>
        <taxon>Fungi</taxon>
        <taxon>Dikarya</taxon>
        <taxon>Ascomycota</taxon>
        <taxon>Pezizomycotina</taxon>
        <taxon>Sordariomycetes</taxon>
        <taxon>Sordariomycetidae</taxon>
        <taxon>Sordariales</taxon>
        <taxon>Lasiosphaeriaceae</taxon>
        <taxon>Bombardia</taxon>
    </lineage>
</organism>
<gene>
    <name evidence="13" type="ORF">B0T17DRAFT_488989</name>
</gene>